<dbReference type="InterPro" id="IPR000983">
    <property type="entry name" value="Bac_GSPG_pilin"/>
</dbReference>
<dbReference type="OrthoDB" id="198398at2"/>
<accession>A0A366HNF3</accession>
<sequence>MKIPALRSAPRGWTLIELLIVVTLVAVLATLAFPLFGYFRKKAQFVSCVSHLRVLHGGFMAHMMDNDMVWPQVPEDIFNSSDDERMWRWYFETLKPYGIGKPMWTCPADVLSSEEVYSTESDFTGSYIPTMFDERPNTAFLWGNQPWLIERGEMHGKGDGPNIVMPDGTVRQGPSLFPK</sequence>
<dbReference type="GO" id="GO:0015627">
    <property type="term" value="C:type II protein secretion system complex"/>
    <property type="evidence" value="ECO:0007669"/>
    <property type="project" value="InterPro"/>
</dbReference>
<evidence type="ECO:0000313" key="4">
    <source>
        <dbReference type="EMBL" id="RBP43761.1"/>
    </source>
</evidence>
<dbReference type="GO" id="GO:0015628">
    <property type="term" value="P:protein secretion by the type II secretion system"/>
    <property type="evidence" value="ECO:0007669"/>
    <property type="project" value="InterPro"/>
</dbReference>
<keyword evidence="5" id="KW-1185">Reference proteome</keyword>
<organism evidence="4 5">
    <name type="scientific">Roseimicrobium gellanilyticum</name>
    <dbReference type="NCBI Taxonomy" id="748857"/>
    <lineage>
        <taxon>Bacteria</taxon>
        <taxon>Pseudomonadati</taxon>
        <taxon>Verrucomicrobiota</taxon>
        <taxon>Verrucomicrobiia</taxon>
        <taxon>Verrucomicrobiales</taxon>
        <taxon>Verrucomicrobiaceae</taxon>
        <taxon>Roseimicrobium</taxon>
    </lineage>
</organism>
<evidence type="ECO:0000256" key="3">
    <source>
        <dbReference type="SAM" id="Phobius"/>
    </source>
</evidence>
<keyword evidence="1" id="KW-0488">Methylation</keyword>
<proteinExistence type="predicted"/>
<dbReference type="Proteomes" id="UP000253426">
    <property type="component" value="Unassembled WGS sequence"/>
</dbReference>
<dbReference type="NCBIfam" id="TIGR02532">
    <property type="entry name" value="IV_pilin_GFxxxE"/>
    <property type="match status" value="1"/>
</dbReference>
<dbReference type="Pfam" id="PF07963">
    <property type="entry name" value="N_methyl"/>
    <property type="match status" value="1"/>
</dbReference>
<dbReference type="AlphaFoldDB" id="A0A366HNF3"/>
<feature type="transmembrane region" description="Helical" evidence="3">
    <location>
        <begin position="12"/>
        <end position="39"/>
    </location>
</feature>
<evidence type="ECO:0000256" key="2">
    <source>
        <dbReference type="SAM" id="MobiDB-lite"/>
    </source>
</evidence>
<dbReference type="PRINTS" id="PR00813">
    <property type="entry name" value="BCTERIALGSPG"/>
</dbReference>
<name>A0A366HNF3_9BACT</name>
<protein>
    <submittedName>
        <fullName evidence="4">Prepilin-type N-terminal cleavage/methylation domain-containing protein</fullName>
    </submittedName>
</protein>
<evidence type="ECO:0000256" key="1">
    <source>
        <dbReference type="ARBA" id="ARBA00022481"/>
    </source>
</evidence>
<evidence type="ECO:0000313" key="5">
    <source>
        <dbReference type="Proteomes" id="UP000253426"/>
    </source>
</evidence>
<dbReference type="Gene3D" id="3.30.700.10">
    <property type="entry name" value="Glycoprotein, Type 4 Pilin"/>
    <property type="match status" value="1"/>
</dbReference>
<dbReference type="EMBL" id="QNRR01000005">
    <property type="protein sequence ID" value="RBP43761.1"/>
    <property type="molecule type" value="Genomic_DNA"/>
</dbReference>
<feature type="region of interest" description="Disordered" evidence="2">
    <location>
        <begin position="158"/>
        <end position="179"/>
    </location>
</feature>
<dbReference type="InterPro" id="IPR012902">
    <property type="entry name" value="N_methyl_site"/>
</dbReference>
<gene>
    <name evidence="4" type="ORF">DES53_105160</name>
</gene>
<dbReference type="RefSeq" id="WP_113959237.1">
    <property type="nucleotide sequence ID" value="NZ_QNRR01000005.1"/>
</dbReference>
<reference evidence="4 5" key="1">
    <citation type="submission" date="2018-06" db="EMBL/GenBank/DDBJ databases">
        <title>Genomic Encyclopedia of Type Strains, Phase IV (KMG-IV): sequencing the most valuable type-strain genomes for metagenomic binning, comparative biology and taxonomic classification.</title>
        <authorList>
            <person name="Goeker M."/>
        </authorList>
    </citation>
    <scope>NUCLEOTIDE SEQUENCE [LARGE SCALE GENOMIC DNA]</scope>
    <source>
        <strain evidence="4 5">DSM 25532</strain>
    </source>
</reference>
<keyword evidence="3" id="KW-1133">Transmembrane helix</keyword>
<keyword evidence="3" id="KW-0812">Transmembrane</keyword>
<keyword evidence="3" id="KW-0472">Membrane</keyword>
<comment type="caution">
    <text evidence="4">The sequence shown here is derived from an EMBL/GenBank/DDBJ whole genome shotgun (WGS) entry which is preliminary data.</text>
</comment>
<dbReference type="InterPro" id="IPR045584">
    <property type="entry name" value="Pilin-like"/>
</dbReference>
<dbReference type="SUPFAM" id="SSF54523">
    <property type="entry name" value="Pili subunits"/>
    <property type="match status" value="1"/>
</dbReference>